<protein>
    <submittedName>
        <fullName evidence="1">Uncharacterized protein</fullName>
    </submittedName>
</protein>
<evidence type="ECO:0000313" key="1">
    <source>
        <dbReference type="EMBL" id="XDJ02964.1"/>
    </source>
</evidence>
<accession>A0AB39C8M0</accession>
<dbReference type="EMBL" id="PP995776">
    <property type="protein sequence ID" value="XDJ02964.1"/>
    <property type="molecule type" value="Genomic_DNA"/>
</dbReference>
<sequence>MEKQFFEDLKKFIIDISKLSELQTYKTMVENKGITYQLDCYKHALNSNYYIDVVRINHDYNVKISMYNSNLDRLPNFKTLEQVFDYERELYDAKEKEELERKRRLDIMLENVTIVE</sequence>
<proteinExistence type="predicted"/>
<organism evidence="1">
    <name type="scientific">Staphylococcus phage UHP46</name>
    <dbReference type="NCBI Taxonomy" id="3234966"/>
    <lineage>
        <taxon>Viruses</taxon>
        <taxon>Duplodnaviria</taxon>
        <taxon>Heunggongvirae</taxon>
        <taxon>Uroviricota</taxon>
        <taxon>Caudoviricetes</taxon>
        <taxon>Herelleviridae</taxon>
        <taxon>Twortvirinae</taxon>
        <taxon>Sciuriunavirus</taxon>
    </lineage>
</organism>
<reference evidence="1" key="1">
    <citation type="submission" date="2024-06" db="EMBL/GenBank/DDBJ databases">
        <authorList>
            <person name="Najeeb S."/>
            <person name="Khan I."/>
            <person name="Muhammad J."/>
            <person name="Abbas A."/>
            <person name="Jahangir M."/>
            <person name="Alvi I.A."/>
            <person name="Ullah A."/>
            <person name="Ullah A."/>
            <person name="Khan A."/>
        </authorList>
    </citation>
    <scope>NUCLEOTIDE SEQUENCE</scope>
</reference>
<name>A0AB39C8M0_9CAUD</name>